<comment type="similarity">
    <text evidence="1">Belongs to the Gfa family.</text>
</comment>
<evidence type="ECO:0000256" key="2">
    <source>
        <dbReference type="ARBA" id="ARBA00022723"/>
    </source>
</evidence>
<evidence type="ECO:0000256" key="1">
    <source>
        <dbReference type="ARBA" id="ARBA00005495"/>
    </source>
</evidence>
<dbReference type="Gene3D" id="3.90.1590.10">
    <property type="entry name" value="glutathione-dependent formaldehyde- activating enzyme (gfa)"/>
    <property type="match status" value="1"/>
</dbReference>
<dbReference type="PANTHER" id="PTHR33337:SF40">
    <property type="entry name" value="CENP-V_GFA DOMAIN-CONTAINING PROTEIN-RELATED"/>
    <property type="match status" value="1"/>
</dbReference>
<sequence>MSFPIEVSCPCGQVHYRLLKAPKKVMACHCKACQALSSAPFSVTAIVAREDVQFSGDMASTQRVAESGNVNQGYFCTGCGVRIYHWNPEQPDIIKLKLKPSDSSVADYFTPQAHIWVGEKAPWFTLPDNVPTFVKQA</sequence>
<dbReference type="EMBL" id="CP138204">
    <property type="protein sequence ID" value="WPC75567.1"/>
    <property type="molecule type" value="Genomic_DNA"/>
</dbReference>
<evidence type="ECO:0000313" key="7">
    <source>
        <dbReference type="Proteomes" id="UP001304071"/>
    </source>
</evidence>
<dbReference type="SUPFAM" id="SSF51316">
    <property type="entry name" value="Mss4-like"/>
    <property type="match status" value="1"/>
</dbReference>
<evidence type="ECO:0000256" key="4">
    <source>
        <dbReference type="ARBA" id="ARBA00023239"/>
    </source>
</evidence>
<dbReference type="PROSITE" id="PS51891">
    <property type="entry name" value="CENP_V_GFA"/>
    <property type="match status" value="1"/>
</dbReference>
<protein>
    <submittedName>
        <fullName evidence="6">GFA family protein</fullName>
    </submittedName>
</protein>
<keyword evidence="7" id="KW-1185">Reference proteome</keyword>
<dbReference type="PANTHER" id="PTHR33337">
    <property type="entry name" value="GFA DOMAIN-CONTAINING PROTEIN"/>
    <property type="match status" value="1"/>
</dbReference>
<evidence type="ECO:0000313" key="6">
    <source>
        <dbReference type="EMBL" id="WPC75567.1"/>
    </source>
</evidence>
<keyword evidence="3" id="KW-0862">Zinc</keyword>
<reference evidence="6 7" key="1">
    <citation type="submission" date="2023-11" db="EMBL/GenBank/DDBJ databases">
        <title>Plant-associative lifestyle of Vibrio porteresiae and its evolutionary dynamics.</title>
        <authorList>
            <person name="Rameshkumar N."/>
            <person name="Kirti K."/>
        </authorList>
    </citation>
    <scope>NUCLEOTIDE SEQUENCE [LARGE SCALE GENOMIC DNA]</scope>
    <source>
        <strain evidence="6 7">MSSRF30</strain>
    </source>
</reference>
<feature type="domain" description="CENP-V/GFA" evidence="5">
    <location>
        <begin position="5"/>
        <end position="117"/>
    </location>
</feature>
<dbReference type="RefSeq" id="WP_261897550.1">
    <property type="nucleotide sequence ID" value="NZ_AP024896.1"/>
</dbReference>
<dbReference type="InterPro" id="IPR011057">
    <property type="entry name" value="Mss4-like_sf"/>
</dbReference>
<dbReference type="InterPro" id="IPR006913">
    <property type="entry name" value="CENP-V/GFA"/>
</dbReference>
<organism evidence="6 7">
    <name type="scientific">Vibrio porteresiae DSM 19223</name>
    <dbReference type="NCBI Taxonomy" id="1123496"/>
    <lineage>
        <taxon>Bacteria</taxon>
        <taxon>Pseudomonadati</taxon>
        <taxon>Pseudomonadota</taxon>
        <taxon>Gammaproteobacteria</taxon>
        <taxon>Vibrionales</taxon>
        <taxon>Vibrionaceae</taxon>
        <taxon>Vibrio</taxon>
    </lineage>
</organism>
<keyword evidence="2" id="KW-0479">Metal-binding</keyword>
<dbReference type="Proteomes" id="UP001304071">
    <property type="component" value="Chromosome 2"/>
</dbReference>
<gene>
    <name evidence="6" type="ORF">R8Z52_21820</name>
</gene>
<name>A0ABZ0QGE5_9VIBR</name>
<keyword evidence="4" id="KW-0456">Lyase</keyword>
<evidence type="ECO:0000256" key="3">
    <source>
        <dbReference type="ARBA" id="ARBA00022833"/>
    </source>
</evidence>
<proteinExistence type="inferred from homology"/>
<dbReference type="Pfam" id="PF04828">
    <property type="entry name" value="GFA"/>
    <property type="match status" value="1"/>
</dbReference>
<accession>A0ABZ0QGE5</accession>
<evidence type="ECO:0000259" key="5">
    <source>
        <dbReference type="PROSITE" id="PS51891"/>
    </source>
</evidence>